<name>A0A6A6CTY9_ZASCE</name>
<dbReference type="EMBL" id="ML993585">
    <property type="protein sequence ID" value="KAF2170515.1"/>
    <property type="molecule type" value="Genomic_DNA"/>
</dbReference>
<dbReference type="GeneID" id="54558159"/>
<dbReference type="OrthoDB" id="2279190at2759"/>
<dbReference type="RefSeq" id="XP_033671404.1">
    <property type="nucleotide sequence ID" value="XM_033804887.1"/>
</dbReference>
<keyword evidence="3" id="KW-1185">Reference proteome</keyword>
<gene>
    <name evidence="2" type="ORF">M409DRAFT_19335</name>
</gene>
<evidence type="ECO:0000313" key="3">
    <source>
        <dbReference type="Proteomes" id="UP000799537"/>
    </source>
</evidence>
<accession>A0A6A6CTY9</accession>
<sequence>MASKEKDQTSTGTPGLGGLGSNPTGALSQVDPALNDVTGKRKPSAPGAGGNTVSDGEKKNSLRINIELDLEVEIHLTARVKGDITIGLL</sequence>
<dbReference type="PANTHER" id="PTHR35587:SF3">
    <property type="entry name" value="EXPRESSED PROTEIN"/>
    <property type="match status" value="1"/>
</dbReference>
<dbReference type="AlphaFoldDB" id="A0A6A6CTY9"/>
<feature type="region of interest" description="Disordered" evidence="1">
    <location>
        <begin position="1"/>
        <end position="60"/>
    </location>
</feature>
<reference evidence="2" key="1">
    <citation type="journal article" date="2020" name="Stud. Mycol.">
        <title>101 Dothideomycetes genomes: a test case for predicting lifestyles and emergence of pathogens.</title>
        <authorList>
            <person name="Haridas S."/>
            <person name="Albert R."/>
            <person name="Binder M."/>
            <person name="Bloem J."/>
            <person name="Labutti K."/>
            <person name="Salamov A."/>
            <person name="Andreopoulos B."/>
            <person name="Baker S."/>
            <person name="Barry K."/>
            <person name="Bills G."/>
            <person name="Bluhm B."/>
            <person name="Cannon C."/>
            <person name="Castanera R."/>
            <person name="Culley D."/>
            <person name="Daum C."/>
            <person name="Ezra D."/>
            <person name="Gonzalez J."/>
            <person name="Henrissat B."/>
            <person name="Kuo A."/>
            <person name="Liang C."/>
            <person name="Lipzen A."/>
            <person name="Lutzoni F."/>
            <person name="Magnuson J."/>
            <person name="Mondo S."/>
            <person name="Nolan M."/>
            <person name="Ohm R."/>
            <person name="Pangilinan J."/>
            <person name="Park H.-J."/>
            <person name="Ramirez L."/>
            <person name="Alfaro M."/>
            <person name="Sun H."/>
            <person name="Tritt A."/>
            <person name="Yoshinaga Y."/>
            <person name="Zwiers L.-H."/>
            <person name="Turgeon B."/>
            <person name="Goodwin S."/>
            <person name="Spatafora J."/>
            <person name="Crous P."/>
            <person name="Grigoriev I."/>
        </authorList>
    </citation>
    <scope>NUCLEOTIDE SEQUENCE</scope>
    <source>
        <strain evidence="2">ATCC 36951</strain>
    </source>
</reference>
<protein>
    <submittedName>
        <fullName evidence="2">Uncharacterized protein</fullName>
    </submittedName>
</protein>
<proteinExistence type="predicted"/>
<evidence type="ECO:0000313" key="2">
    <source>
        <dbReference type="EMBL" id="KAF2170515.1"/>
    </source>
</evidence>
<organism evidence="2 3">
    <name type="scientific">Zasmidium cellare ATCC 36951</name>
    <dbReference type="NCBI Taxonomy" id="1080233"/>
    <lineage>
        <taxon>Eukaryota</taxon>
        <taxon>Fungi</taxon>
        <taxon>Dikarya</taxon>
        <taxon>Ascomycota</taxon>
        <taxon>Pezizomycotina</taxon>
        <taxon>Dothideomycetes</taxon>
        <taxon>Dothideomycetidae</taxon>
        <taxon>Mycosphaerellales</taxon>
        <taxon>Mycosphaerellaceae</taxon>
        <taxon>Zasmidium</taxon>
    </lineage>
</organism>
<dbReference type="Proteomes" id="UP000799537">
    <property type="component" value="Unassembled WGS sequence"/>
</dbReference>
<evidence type="ECO:0000256" key="1">
    <source>
        <dbReference type="SAM" id="MobiDB-lite"/>
    </source>
</evidence>
<dbReference type="PANTHER" id="PTHR35587">
    <property type="entry name" value="EXPRESSED PROTEIN"/>
    <property type="match status" value="1"/>
</dbReference>